<feature type="domain" description="TauD/TfdA-like" evidence="5">
    <location>
        <begin position="58"/>
        <end position="324"/>
    </location>
</feature>
<dbReference type="PANTHER" id="PTHR10696">
    <property type="entry name" value="GAMMA-BUTYROBETAINE HYDROXYLASE-RELATED"/>
    <property type="match status" value="1"/>
</dbReference>
<dbReference type="Pfam" id="PF02668">
    <property type="entry name" value="TauD"/>
    <property type="match status" value="1"/>
</dbReference>
<gene>
    <name evidence="6" type="ORF">HK097_008529</name>
</gene>
<evidence type="ECO:0000256" key="4">
    <source>
        <dbReference type="ARBA" id="ARBA00023002"/>
    </source>
</evidence>
<sequence>MSITESGESLSVKWANDNHESLYNLNWLRTHSYYPRLISPSVPATRPKHLWDASLASSLPTVNYNDVMSSDTGLAEWLKHIDTYGIGFVDGVPITPEATEELAKRVAFIRHTHYGGFWDFTPNMEHGDTAYTTLALPGHTDTSYFTEPIGLQLFHLLEHKGKGGQSLYVDAFNAAKQLRDRFPDAYEILSRFPVTAHCAGDEGIHITPSAPFTILEHDPANPSSLMRVRYNNDDRSVISPHSLLSSSSASYPISSASSQQLRQFSPTEIPDFYHALSLFTKLIRDRKNELWVPLKPGKAVMVDNWRVLHGRAEFSGFRRLVGCYIGWDDYRSRVRTLVDGKGGKAVL</sequence>
<comment type="cofactor">
    <cofactor evidence="1">
        <name>L-ascorbate</name>
        <dbReference type="ChEBI" id="CHEBI:38290"/>
    </cofactor>
</comment>
<evidence type="ECO:0000256" key="3">
    <source>
        <dbReference type="ARBA" id="ARBA00022873"/>
    </source>
</evidence>
<dbReference type="InterPro" id="IPR050411">
    <property type="entry name" value="AlphaKG_dependent_hydroxylases"/>
</dbReference>
<dbReference type="GO" id="GO:0045329">
    <property type="term" value="P:carnitine biosynthetic process"/>
    <property type="evidence" value="ECO:0007669"/>
    <property type="project" value="UniProtKB-KW"/>
</dbReference>
<dbReference type="SUPFAM" id="SSF51197">
    <property type="entry name" value="Clavaminate synthase-like"/>
    <property type="match status" value="1"/>
</dbReference>
<keyword evidence="3" id="KW-0124">Carnitine biosynthesis</keyword>
<evidence type="ECO:0000313" key="6">
    <source>
        <dbReference type="EMBL" id="KAJ3050528.1"/>
    </source>
</evidence>
<dbReference type="InterPro" id="IPR042098">
    <property type="entry name" value="TauD-like_sf"/>
</dbReference>
<evidence type="ECO:0000256" key="2">
    <source>
        <dbReference type="ARBA" id="ARBA00005022"/>
    </source>
</evidence>
<dbReference type="Proteomes" id="UP001212841">
    <property type="component" value="Unassembled WGS sequence"/>
</dbReference>
<dbReference type="GO" id="GO:0050353">
    <property type="term" value="F:trimethyllysine dioxygenase activity"/>
    <property type="evidence" value="ECO:0007669"/>
    <property type="project" value="InterPro"/>
</dbReference>
<comment type="pathway">
    <text evidence="2">Amine and polyamine biosynthesis; carnitine biosynthesis.</text>
</comment>
<evidence type="ECO:0000256" key="1">
    <source>
        <dbReference type="ARBA" id="ARBA00001961"/>
    </source>
</evidence>
<dbReference type="GO" id="GO:0005739">
    <property type="term" value="C:mitochondrion"/>
    <property type="evidence" value="ECO:0007669"/>
    <property type="project" value="TreeGrafter"/>
</dbReference>
<dbReference type="GO" id="GO:0005506">
    <property type="term" value="F:iron ion binding"/>
    <property type="evidence" value="ECO:0007669"/>
    <property type="project" value="InterPro"/>
</dbReference>
<dbReference type="CDD" id="cd00250">
    <property type="entry name" value="CAS_like"/>
    <property type="match status" value="1"/>
</dbReference>
<dbReference type="InterPro" id="IPR012776">
    <property type="entry name" value="Trimethyllysine_dOase"/>
</dbReference>
<dbReference type="PANTHER" id="PTHR10696:SF51">
    <property type="entry name" value="TRIMETHYLLYSINE DIOXYGENASE, MITOCHONDRIAL"/>
    <property type="match status" value="1"/>
</dbReference>
<reference evidence="6" key="1">
    <citation type="submission" date="2020-05" db="EMBL/GenBank/DDBJ databases">
        <title>Phylogenomic resolution of chytrid fungi.</title>
        <authorList>
            <person name="Stajich J.E."/>
            <person name="Amses K."/>
            <person name="Simmons R."/>
            <person name="Seto K."/>
            <person name="Myers J."/>
            <person name="Bonds A."/>
            <person name="Quandt C.A."/>
            <person name="Barry K."/>
            <person name="Liu P."/>
            <person name="Grigoriev I."/>
            <person name="Longcore J.E."/>
            <person name="James T.Y."/>
        </authorList>
    </citation>
    <scope>NUCLEOTIDE SEQUENCE</scope>
    <source>
        <strain evidence="6">JEL0318</strain>
    </source>
</reference>
<organism evidence="6 7">
    <name type="scientific">Rhizophlyctis rosea</name>
    <dbReference type="NCBI Taxonomy" id="64517"/>
    <lineage>
        <taxon>Eukaryota</taxon>
        <taxon>Fungi</taxon>
        <taxon>Fungi incertae sedis</taxon>
        <taxon>Chytridiomycota</taxon>
        <taxon>Chytridiomycota incertae sedis</taxon>
        <taxon>Chytridiomycetes</taxon>
        <taxon>Rhizophlyctidales</taxon>
        <taxon>Rhizophlyctidaceae</taxon>
        <taxon>Rhizophlyctis</taxon>
    </lineage>
</organism>
<evidence type="ECO:0000313" key="7">
    <source>
        <dbReference type="Proteomes" id="UP001212841"/>
    </source>
</evidence>
<keyword evidence="7" id="KW-1185">Reference proteome</keyword>
<protein>
    <recommendedName>
        <fullName evidence="5">TauD/TfdA-like domain-containing protein</fullName>
    </recommendedName>
</protein>
<comment type="caution">
    <text evidence="6">The sequence shown here is derived from an EMBL/GenBank/DDBJ whole genome shotgun (WGS) entry which is preliminary data.</text>
</comment>
<dbReference type="EMBL" id="JADGJD010000503">
    <property type="protein sequence ID" value="KAJ3050528.1"/>
    <property type="molecule type" value="Genomic_DNA"/>
</dbReference>
<accession>A0AAD5SA77</accession>
<name>A0AAD5SA77_9FUNG</name>
<dbReference type="AlphaFoldDB" id="A0AAD5SA77"/>
<dbReference type="InterPro" id="IPR003819">
    <property type="entry name" value="TauD/TfdA-like"/>
</dbReference>
<dbReference type="Gene3D" id="3.60.130.10">
    <property type="entry name" value="Clavaminate synthase-like"/>
    <property type="match status" value="1"/>
</dbReference>
<evidence type="ECO:0000259" key="5">
    <source>
        <dbReference type="Pfam" id="PF02668"/>
    </source>
</evidence>
<proteinExistence type="predicted"/>
<keyword evidence="4" id="KW-0560">Oxidoreductase</keyword>
<dbReference type="NCBIfam" id="TIGR02410">
    <property type="entry name" value="carnitine_TMLD"/>
    <property type="match status" value="1"/>
</dbReference>